<dbReference type="PROSITE" id="PS00866">
    <property type="entry name" value="CPSASE_1"/>
    <property type="match status" value="1"/>
</dbReference>
<dbReference type="InterPro" id="IPR011761">
    <property type="entry name" value="ATP-grasp"/>
</dbReference>
<dbReference type="GO" id="GO:0046872">
    <property type="term" value="F:metal ion binding"/>
    <property type="evidence" value="ECO:0007669"/>
    <property type="project" value="UniProtKB-KW"/>
</dbReference>
<feature type="domain" description="ATP-grasp" evidence="14">
    <location>
        <begin position="120"/>
        <end position="318"/>
    </location>
</feature>
<evidence type="ECO:0000259" key="15">
    <source>
        <dbReference type="PROSITE" id="PS50979"/>
    </source>
</evidence>
<evidence type="ECO:0000256" key="3">
    <source>
        <dbReference type="ARBA" id="ARBA00011750"/>
    </source>
</evidence>
<dbReference type="InterPro" id="IPR011054">
    <property type="entry name" value="Rudment_hybrid_motif"/>
</dbReference>
<dbReference type="FunFam" id="3.30.470.20:FF:000028">
    <property type="entry name" value="Methylcrotonoyl-CoA carboxylase subunit alpha, mitochondrial"/>
    <property type="match status" value="1"/>
</dbReference>
<dbReference type="Pfam" id="PF02785">
    <property type="entry name" value="Biotin_carb_C"/>
    <property type="match status" value="1"/>
</dbReference>
<dbReference type="Pfam" id="PF00289">
    <property type="entry name" value="Biotin_carb_N"/>
    <property type="match status" value="1"/>
</dbReference>
<accession>A0A953I6W6</accession>
<dbReference type="SUPFAM" id="SSF52440">
    <property type="entry name" value="PreATP-grasp domain"/>
    <property type="match status" value="1"/>
</dbReference>
<protein>
    <recommendedName>
        <fullName evidence="4 13">Biotin carboxylase</fullName>
        <ecNumber evidence="4 13">6.3.4.14</ecNumber>
    </recommendedName>
    <alternativeName>
        <fullName evidence="13">Acetyl-coenzyme A carboxylase biotin carboxylase subunit A</fullName>
    </alternativeName>
</protein>
<gene>
    <name evidence="16" type="primary">accC</name>
    <name evidence="16" type="ORF">CWE10_03935</name>
</gene>
<comment type="function">
    <text evidence="1 13">This protein is a component of the acetyl coenzyme A carboxylase complex; first, biotin carboxylase catalyzes the carboxylation of the carrier protein and then the transcarboxylase transfers the carboxyl group to form malonyl-CoA.</text>
</comment>
<keyword evidence="13" id="KW-0443">Lipid metabolism</keyword>
<dbReference type="PROSITE" id="PS00867">
    <property type="entry name" value="CPSASE_2"/>
    <property type="match status" value="1"/>
</dbReference>
<keyword evidence="13" id="KW-0444">Lipid biosynthesis</keyword>
<evidence type="ECO:0000256" key="12">
    <source>
        <dbReference type="PROSITE-ProRule" id="PRU00409"/>
    </source>
</evidence>
<organism evidence="16 17">
    <name type="scientific">Symbiobacterium thermophilum</name>
    <dbReference type="NCBI Taxonomy" id="2734"/>
    <lineage>
        <taxon>Bacteria</taxon>
        <taxon>Bacillati</taxon>
        <taxon>Bacillota</taxon>
        <taxon>Clostridia</taxon>
        <taxon>Eubacteriales</taxon>
        <taxon>Symbiobacteriaceae</taxon>
        <taxon>Symbiobacterium</taxon>
    </lineage>
</organism>
<evidence type="ECO:0000256" key="7">
    <source>
        <dbReference type="ARBA" id="ARBA00022741"/>
    </source>
</evidence>
<reference evidence="16" key="1">
    <citation type="submission" date="2017-11" db="EMBL/GenBank/DDBJ databases">
        <title>Three new genomes from thermophilic consortium.</title>
        <authorList>
            <person name="Quaggio R."/>
            <person name="Amgarten D."/>
            <person name="Setubal J.C."/>
        </authorList>
    </citation>
    <scope>NUCLEOTIDE SEQUENCE</scope>
    <source>
        <strain evidence="16">ZCTH01-B2</strain>
    </source>
</reference>
<dbReference type="NCBIfam" id="TIGR00514">
    <property type="entry name" value="accC"/>
    <property type="match status" value="1"/>
</dbReference>
<keyword evidence="13" id="KW-0275">Fatty acid biosynthesis</keyword>
<dbReference type="EC" id="6.3.4.14" evidence="4 13"/>
<keyword evidence="13" id="KW-0276">Fatty acid metabolism</keyword>
<evidence type="ECO:0000313" key="16">
    <source>
        <dbReference type="EMBL" id="MBY6275358.1"/>
    </source>
</evidence>
<evidence type="ECO:0000313" key="17">
    <source>
        <dbReference type="Proteomes" id="UP000732377"/>
    </source>
</evidence>
<dbReference type="InterPro" id="IPR005482">
    <property type="entry name" value="Biotin_COase_C"/>
</dbReference>
<keyword evidence="7 12" id="KW-0547">Nucleotide-binding</keyword>
<dbReference type="NCBIfam" id="NF006367">
    <property type="entry name" value="PRK08591.1"/>
    <property type="match status" value="1"/>
</dbReference>
<comment type="pathway">
    <text evidence="2 13">Lipid metabolism; malonyl-CoA biosynthesis; malonyl-CoA from acetyl-CoA: step 1/1.</text>
</comment>
<dbReference type="InterPro" id="IPR051602">
    <property type="entry name" value="ACC_Biotin_Carboxylase"/>
</dbReference>
<dbReference type="FunFam" id="3.30.1490.20:FF:000018">
    <property type="entry name" value="Biotin carboxylase"/>
    <property type="match status" value="1"/>
</dbReference>
<dbReference type="InterPro" id="IPR005479">
    <property type="entry name" value="CPAse_ATP-bd"/>
</dbReference>
<dbReference type="Pfam" id="PF02786">
    <property type="entry name" value="CPSase_L_D2"/>
    <property type="match status" value="1"/>
</dbReference>
<evidence type="ECO:0000256" key="4">
    <source>
        <dbReference type="ARBA" id="ARBA00013263"/>
    </source>
</evidence>
<keyword evidence="6" id="KW-0479">Metal-binding</keyword>
<dbReference type="PROSITE" id="PS50979">
    <property type="entry name" value="BC"/>
    <property type="match status" value="1"/>
</dbReference>
<proteinExistence type="predicted"/>
<keyword evidence="10 13" id="KW-0092">Biotin</keyword>
<dbReference type="InterPro" id="IPR016185">
    <property type="entry name" value="PreATP-grasp_dom_sf"/>
</dbReference>
<dbReference type="AlphaFoldDB" id="A0A953I6W6"/>
<dbReference type="InterPro" id="IPR005481">
    <property type="entry name" value="BC-like_N"/>
</dbReference>
<evidence type="ECO:0000256" key="9">
    <source>
        <dbReference type="ARBA" id="ARBA00022842"/>
    </source>
</evidence>
<evidence type="ECO:0000256" key="1">
    <source>
        <dbReference type="ARBA" id="ARBA00003761"/>
    </source>
</evidence>
<sequence>MFKKVLIANRGEIAIRIIRACRELGIKTVAVFSEADREALHVRMADEAHYIGPAPSNQSYLSVPAIITAATASGADAIHPGYGFLAENPFFAEACRQWNIAFIGPHPEAIRAMGMKDASKALMKKAGVPTIPGSDGVVESETEALRVAEEIGYPVMVKATAGGGGRGIRIANSPDELVQALQKAASEAGAAFGNAAVFVEKYIQVGRHIEVQVLGDQHGNIIHLGERECSIQRRRQKMLEEAPAPFLPEETRQRIREAGVRAARAVGYDNAGTVEMIYDEMTGEFYFLEMNTRIQVEHPVTEAVTGIDLVKAQIRVAAGEPLPWKQEDIVICGHAIECRVNAEDPDNKLYPSTGTVTALEIPGGPWTRWDGMLYPGYQMKPFYDSLVGKIIVWGEDRSDAIAKMQRALAEFRVEGIKTTVPVHQRILASSEFREGRYSVEWLEGFLGIK</sequence>
<dbReference type="SMART" id="SM00878">
    <property type="entry name" value="Biotin_carb_C"/>
    <property type="match status" value="1"/>
</dbReference>
<dbReference type="InterPro" id="IPR011764">
    <property type="entry name" value="Biotin_carboxylation_dom"/>
</dbReference>
<evidence type="ECO:0000256" key="11">
    <source>
        <dbReference type="ARBA" id="ARBA00048600"/>
    </source>
</evidence>
<keyword evidence="8 12" id="KW-0067">ATP-binding</keyword>
<dbReference type="EMBL" id="PIUK01000022">
    <property type="protein sequence ID" value="MBY6275358.1"/>
    <property type="molecule type" value="Genomic_DNA"/>
</dbReference>
<dbReference type="GO" id="GO:0005524">
    <property type="term" value="F:ATP binding"/>
    <property type="evidence" value="ECO:0007669"/>
    <property type="project" value="UniProtKB-UniRule"/>
</dbReference>
<feature type="domain" description="Biotin carboxylation" evidence="15">
    <location>
        <begin position="1"/>
        <end position="447"/>
    </location>
</feature>
<dbReference type="InterPro" id="IPR004549">
    <property type="entry name" value="Acetyl_CoA_COase_biotin_COase"/>
</dbReference>
<dbReference type="GO" id="GO:0004075">
    <property type="term" value="F:biotin carboxylase activity"/>
    <property type="evidence" value="ECO:0007669"/>
    <property type="project" value="UniProtKB-EC"/>
</dbReference>
<evidence type="ECO:0000256" key="10">
    <source>
        <dbReference type="ARBA" id="ARBA00023267"/>
    </source>
</evidence>
<comment type="caution">
    <text evidence="16">The sequence shown here is derived from an EMBL/GenBank/DDBJ whole genome shotgun (WGS) entry which is preliminary data.</text>
</comment>
<dbReference type="SUPFAM" id="SSF51246">
    <property type="entry name" value="Rudiment single hybrid motif"/>
    <property type="match status" value="1"/>
</dbReference>
<dbReference type="Proteomes" id="UP000732377">
    <property type="component" value="Unassembled WGS sequence"/>
</dbReference>
<comment type="subunit">
    <text evidence="3 13">Acetyl-CoA carboxylase is a heterohexamer of biotin carboxyl carrier protein, biotin carboxylase and the two subunits of carboxyl transferase in a 2:2 complex.</text>
</comment>
<dbReference type="PANTHER" id="PTHR48095">
    <property type="entry name" value="PYRUVATE CARBOXYLASE SUBUNIT A"/>
    <property type="match status" value="1"/>
</dbReference>
<keyword evidence="9" id="KW-0460">Magnesium</keyword>
<dbReference type="PANTHER" id="PTHR48095:SF2">
    <property type="entry name" value="BIOTIN CARBOXYLASE, CHLOROPLASTIC"/>
    <property type="match status" value="1"/>
</dbReference>
<dbReference type="FunFam" id="3.40.50.20:FF:000010">
    <property type="entry name" value="Propionyl-CoA carboxylase subunit alpha"/>
    <property type="match status" value="1"/>
</dbReference>
<evidence type="ECO:0000256" key="5">
    <source>
        <dbReference type="ARBA" id="ARBA00022598"/>
    </source>
</evidence>
<dbReference type="Gene3D" id="3.30.470.20">
    <property type="entry name" value="ATP-grasp fold, B domain"/>
    <property type="match status" value="1"/>
</dbReference>
<comment type="catalytic activity">
    <reaction evidence="11 13">
        <text>N(6)-biotinyl-L-lysyl-[protein] + hydrogencarbonate + ATP = N(6)-carboxybiotinyl-L-lysyl-[protein] + ADP + phosphate + H(+)</text>
        <dbReference type="Rhea" id="RHEA:13501"/>
        <dbReference type="Rhea" id="RHEA-COMP:10505"/>
        <dbReference type="Rhea" id="RHEA-COMP:10506"/>
        <dbReference type="ChEBI" id="CHEBI:15378"/>
        <dbReference type="ChEBI" id="CHEBI:17544"/>
        <dbReference type="ChEBI" id="CHEBI:30616"/>
        <dbReference type="ChEBI" id="CHEBI:43474"/>
        <dbReference type="ChEBI" id="CHEBI:83144"/>
        <dbReference type="ChEBI" id="CHEBI:83145"/>
        <dbReference type="ChEBI" id="CHEBI:456216"/>
        <dbReference type="EC" id="6.3.4.14"/>
    </reaction>
</comment>
<keyword evidence="5 13" id="KW-0436">Ligase</keyword>
<dbReference type="RefSeq" id="WP_273378173.1">
    <property type="nucleotide sequence ID" value="NZ_PIUK01000022.1"/>
</dbReference>
<dbReference type="PROSITE" id="PS50975">
    <property type="entry name" value="ATP_GRASP"/>
    <property type="match status" value="1"/>
</dbReference>
<evidence type="ECO:0000256" key="13">
    <source>
        <dbReference type="RuleBase" id="RU365063"/>
    </source>
</evidence>
<evidence type="ECO:0000256" key="8">
    <source>
        <dbReference type="ARBA" id="ARBA00022840"/>
    </source>
</evidence>
<dbReference type="GO" id="GO:0006633">
    <property type="term" value="P:fatty acid biosynthetic process"/>
    <property type="evidence" value="ECO:0007669"/>
    <property type="project" value="UniProtKB-KW"/>
</dbReference>
<evidence type="ECO:0000259" key="14">
    <source>
        <dbReference type="PROSITE" id="PS50975"/>
    </source>
</evidence>
<name>A0A953I6W6_SYMTR</name>
<dbReference type="SUPFAM" id="SSF56059">
    <property type="entry name" value="Glutathione synthetase ATP-binding domain-like"/>
    <property type="match status" value="1"/>
</dbReference>
<evidence type="ECO:0000256" key="6">
    <source>
        <dbReference type="ARBA" id="ARBA00022723"/>
    </source>
</evidence>
<evidence type="ECO:0000256" key="2">
    <source>
        <dbReference type="ARBA" id="ARBA00004956"/>
    </source>
</evidence>